<feature type="region of interest" description="Disordered" evidence="1">
    <location>
        <begin position="46"/>
        <end position="71"/>
    </location>
</feature>
<sequence length="274" mass="29349">MGRFDSFFTDDESELPENAPIEVSTAMDDVQSVTGAPDKAAAAFTLLGEAGEPESEQSAPEGDTASTDVDPTRAALPAQIADRPQTVMRARFSGHALFNDLVRRDWQRAIAADPLAYDGLLYVPTDASAAETAPDAGSDEEPAFTEINANQKTLSYSDPVLVAILDCPDERSEFSAADSDGETDGGVDDVMILRIAPPLAVLDAASDDDEHPVSRAFVPVGSILEWNEALADGSESRSWWYVHRIFTYGTASVGSLYYCIPARNFDTVMGDGND</sequence>
<evidence type="ECO:0000256" key="1">
    <source>
        <dbReference type="SAM" id="MobiDB-lite"/>
    </source>
</evidence>
<name>A0ABV4ECN3_9GAMM</name>
<evidence type="ECO:0000313" key="3">
    <source>
        <dbReference type="Proteomes" id="UP001565243"/>
    </source>
</evidence>
<dbReference type="EMBL" id="JBGFFX010000015">
    <property type="protein sequence ID" value="MEY8772691.1"/>
    <property type="molecule type" value="Genomic_DNA"/>
</dbReference>
<gene>
    <name evidence="2" type="ORF">AB6T85_19980</name>
</gene>
<reference evidence="2 3" key="1">
    <citation type="submission" date="2024-07" db="EMBL/GenBank/DDBJ databases">
        <authorList>
            <person name="Hebao G."/>
        </authorList>
    </citation>
    <scope>NUCLEOTIDE SEQUENCE [LARGE SCALE GENOMIC DNA]</scope>
    <source>
        <strain evidence="2 3">ACCC 02193</strain>
    </source>
</reference>
<dbReference type="RefSeq" id="WP_369896437.1">
    <property type="nucleotide sequence ID" value="NZ_JBGFFX010000015.1"/>
</dbReference>
<feature type="region of interest" description="Disordered" evidence="1">
    <location>
        <begin position="1"/>
        <end position="23"/>
    </location>
</feature>
<keyword evidence="3" id="KW-1185">Reference proteome</keyword>
<accession>A0ABV4ECN3</accession>
<dbReference type="Proteomes" id="UP001565243">
    <property type="component" value="Unassembled WGS sequence"/>
</dbReference>
<organism evidence="2 3">
    <name type="scientific">Erwinia aeris</name>
    <dbReference type="NCBI Taxonomy" id="3239803"/>
    <lineage>
        <taxon>Bacteria</taxon>
        <taxon>Pseudomonadati</taxon>
        <taxon>Pseudomonadota</taxon>
        <taxon>Gammaproteobacteria</taxon>
        <taxon>Enterobacterales</taxon>
        <taxon>Erwiniaceae</taxon>
        <taxon>Erwinia</taxon>
    </lineage>
</organism>
<protein>
    <submittedName>
        <fullName evidence="2">Phage tail protein</fullName>
    </submittedName>
</protein>
<comment type="caution">
    <text evidence="2">The sequence shown here is derived from an EMBL/GenBank/DDBJ whole genome shotgun (WGS) entry which is preliminary data.</text>
</comment>
<proteinExistence type="predicted"/>
<evidence type="ECO:0000313" key="2">
    <source>
        <dbReference type="EMBL" id="MEY8772691.1"/>
    </source>
</evidence>